<proteinExistence type="predicted"/>
<keyword evidence="1" id="KW-0175">Coiled coil</keyword>
<comment type="caution">
    <text evidence="2">The sequence shown here is derived from an EMBL/GenBank/DDBJ whole genome shotgun (WGS) entry which is preliminary data.</text>
</comment>
<organism evidence="2 3">
    <name type="scientific">Paralabilibaculum antarcticum</name>
    <dbReference type="NCBI Taxonomy" id="2912572"/>
    <lineage>
        <taxon>Bacteria</taxon>
        <taxon>Pseudomonadati</taxon>
        <taxon>Bacteroidota</taxon>
        <taxon>Bacteroidia</taxon>
        <taxon>Marinilabiliales</taxon>
        <taxon>Marinifilaceae</taxon>
        <taxon>Paralabilibaculum</taxon>
    </lineage>
</organism>
<evidence type="ECO:0000313" key="3">
    <source>
        <dbReference type="Proteomes" id="UP001528920"/>
    </source>
</evidence>
<name>A0ABT5VST0_9BACT</name>
<keyword evidence="3" id="KW-1185">Reference proteome</keyword>
<evidence type="ECO:0000313" key="2">
    <source>
        <dbReference type="EMBL" id="MDE5418479.1"/>
    </source>
</evidence>
<dbReference type="EMBL" id="JAKJSC010000001">
    <property type="protein sequence ID" value="MDE5418479.1"/>
    <property type="molecule type" value="Genomic_DNA"/>
</dbReference>
<gene>
    <name evidence="2" type="ORF">L3049_10705</name>
</gene>
<evidence type="ECO:0000256" key="1">
    <source>
        <dbReference type="SAM" id="Coils"/>
    </source>
</evidence>
<protein>
    <submittedName>
        <fullName evidence="2">Uncharacterized protein</fullName>
    </submittedName>
</protein>
<reference evidence="2 3" key="1">
    <citation type="submission" date="2022-01" db="EMBL/GenBank/DDBJ databases">
        <title>Labilibaculum sp. nov, a marine bacterium isolated from Antarctica.</title>
        <authorList>
            <person name="Dai W."/>
        </authorList>
    </citation>
    <scope>NUCLEOTIDE SEQUENCE [LARGE SCALE GENOMIC DNA]</scope>
    <source>
        <strain evidence="2 3">DW002</strain>
    </source>
</reference>
<dbReference type="Proteomes" id="UP001528920">
    <property type="component" value="Unassembled WGS sequence"/>
</dbReference>
<dbReference type="RefSeq" id="WP_275109804.1">
    <property type="nucleotide sequence ID" value="NZ_JAKJSC010000001.1"/>
</dbReference>
<sequence>MSLINNILTLGQHGKLEKEIEEYIEVANYSDRLNHVYEDAFKYNNELAEILETERKEALRNLSMAKNLIARIKSNMNSKDQELLKDFILDISIDSQHQKKKELNTDLSQNFEAISNQAFVSIDSSLSRLSTKETITKLDVKSEAISAGVEIGTSLINEAIDAYSKTTEKRKEVQQNVLELRRFIKNATSSIPKLTASINRLIEVSSVLNKINEAFCTKYNELFSLAIPKPKFSFSKDDIVLDIDMKKKLSNLMKLCSEYNKVNQATNIK</sequence>
<feature type="coiled-coil region" evidence="1">
    <location>
        <begin position="48"/>
        <end position="75"/>
    </location>
</feature>
<accession>A0ABT5VST0</accession>